<feature type="signal peptide" evidence="1">
    <location>
        <begin position="1"/>
        <end position="23"/>
    </location>
</feature>
<name>A0ABW4KVU2_9BURK</name>
<dbReference type="Proteomes" id="UP001597304">
    <property type="component" value="Unassembled WGS sequence"/>
</dbReference>
<organism evidence="2 3">
    <name type="scientific">Ottowia flava</name>
    <dbReference type="NCBI Taxonomy" id="2675430"/>
    <lineage>
        <taxon>Bacteria</taxon>
        <taxon>Pseudomonadati</taxon>
        <taxon>Pseudomonadota</taxon>
        <taxon>Betaproteobacteria</taxon>
        <taxon>Burkholderiales</taxon>
        <taxon>Comamonadaceae</taxon>
        <taxon>Ottowia</taxon>
    </lineage>
</organism>
<dbReference type="RefSeq" id="WP_147912588.1">
    <property type="nucleotide sequence ID" value="NZ_JBHUEJ010000016.1"/>
</dbReference>
<protein>
    <recommendedName>
        <fullName evidence="4">Lipocalin-like domain-containing protein</fullName>
    </recommendedName>
</protein>
<dbReference type="EMBL" id="JBHUEJ010000016">
    <property type="protein sequence ID" value="MFD1710455.1"/>
    <property type="molecule type" value="Genomic_DNA"/>
</dbReference>
<evidence type="ECO:0008006" key="4">
    <source>
        <dbReference type="Google" id="ProtNLM"/>
    </source>
</evidence>
<evidence type="ECO:0000313" key="2">
    <source>
        <dbReference type="EMBL" id="MFD1710455.1"/>
    </source>
</evidence>
<evidence type="ECO:0000313" key="3">
    <source>
        <dbReference type="Proteomes" id="UP001597304"/>
    </source>
</evidence>
<dbReference type="PROSITE" id="PS51257">
    <property type="entry name" value="PROKAR_LIPOPROTEIN"/>
    <property type="match status" value="1"/>
</dbReference>
<proteinExistence type="predicted"/>
<keyword evidence="1" id="KW-0732">Signal</keyword>
<evidence type="ECO:0000256" key="1">
    <source>
        <dbReference type="SAM" id="SignalP"/>
    </source>
</evidence>
<reference evidence="3" key="1">
    <citation type="journal article" date="2019" name="Int. J. Syst. Evol. Microbiol.">
        <title>The Global Catalogue of Microorganisms (GCM) 10K type strain sequencing project: providing services to taxonomists for standard genome sequencing and annotation.</title>
        <authorList>
            <consortium name="The Broad Institute Genomics Platform"/>
            <consortium name="The Broad Institute Genome Sequencing Center for Infectious Disease"/>
            <person name="Wu L."/>
            <person name="Ma J."/>
        </authorList>
    </citation>
    <scope>NUCLEOTIDE SEQUENCE [LARGE SCALE GENOMIC DNA]</scope>
    <source>
        <strain evidence="3">LMG 29247</strain>
    </source>
</reference>
<accession>A0ABW4KVU2</accession>
<comment type="caution">
    <text evidence="2">The sequence shown here is derived from an EMBL/GenBank/DDBJ whole genome shotgun (WGS) entry which is preliminary data.</text>
</comment>
<keyword evidence="3" id="KW-1185">Reference proteome</keyword>
<sequence>MSIRTFVARAALLAAVAALTACAGAPTSVANDVNQSDCADVRTLRAGQLYGTWELELTALNQRGQLTLRQHPEFSESLRGEFRYGDQRSIASGDVEAGEFNLDESLDGKSLHAFWSGKLTPSACGAEIRGTWQTLAQPGKPAQESPFVLRRGGH</sequence>
<feature type="chain" id="PRO_5046087063" description="Lipocalin-like domain-containing protein" evidence="1">
    <location>
        <begin position="24"/>
        <end position="154"/>
    </location>
</feature>
<gene>
    <name evidence="2" type="ORF">ACFSF0_07540</name>
</gene>